<feature type="compositionally biased region" description="Basic and acidic residues" evidence="1">
    <location>
        <begin position="48"/>
        <end position="60"/>
    </location>
</feature>
<sequence>MSVSAVSSGYPILQQSSKMAGEAAHEIQQAQIHASRAQQDPALQLNSLDDKPTPPSKKPDTVNALINLNQAQQYNRVGASVIQREQEMIGSLLDVRV</sequence>
<dbReference type="Proteomes" id="UP000615796">
    <property type="component" value="Unassembled WGS sequence"/>
</dbReference>
<keyword evidence="3" id="KW-1185">Reference proteome</keyword>
<gene>
    <name evidence="2" type="ORF">H8Q88_05195</name>
</gene>
<name>A0A9X0UH24_VIBME</name>
<organism evidence="2 3">
    <name type="scientific">Vibrio metschnikovii</name>
    <dbReference type="NCBI Taxonomy" id="28172"/>
    <lineage>
        <taxon>Bacteria</taxon>
        <taxon>Pseudomonadati</taxon>
        <taxon>Pseudomonadota</taxon>
        <taxon>Gammaproteobacteria</taxon>
        <taxon>Vibrionales</taxon>
        <taxon>Vibrionaceae</taxon>
        <taxon>Vibrio</taxon>
    </lineage>
</organism>
<dbReference type="EMBL" id="JACRUP010000002">
    <property type="protein sequence ID" value="MBC5850355.1"/>
    <property type="molecule type" value="Genomic_DNA"/>
</dbReference>
<reference evidence="2" key="1">
    <citation type="submission" date="2020-08" db="EMBL/GenBank/DDBJ databases">
        <title>Genome Sequencing and Pan-Genome Analysis of Migratory bird Vibrio Strains, Inner Mongolia.</title>
        <authorList>
            <person name="Zheng L."/>
        </authorList>
    </citation>
    <scope>NUCLEOTIDE SEQUENCE</scope>
    <source>
        <strain evidence="2">M13F</strain>
    </source>
</reference>
<accession>A0A9X0UH24</accession>
<dbReference type="AlphaFoldDB" id="A0A9X0UH24"/>
<proteinExistence type="predicted"/>
<evidence type="ECO:0000313" key="3">
    <source>
        <dbReference type="Proteomes" id="UP000615796"/>
    </source>
</evidence>
<evidence type="ECO:0000256" key="1">
    <source>
        <dbReference type="SAM" id="MobiDB-lite"/>
    </source>
</evidence>
<evidence type="ECO:0000313" key="2">
    <source>
        <dbReference type="EMBL" id="MBC5850355.1"/>
    </source>
</evidence>
<dbReference type="RefSeq" id="WP_187025491.1">
    <property type="nucleotide sequence ID" value="NZ_CAWQLT010000012.1"/>
</dbReference>
<feature type="region of interest" description="Disordered" evidence="1">
    <location>
        <begin position="17"/>
        <end position="61"/>
    </location>
</feature>
<protein>
    <submittedName>
        <fullName evidence="2">Uncharacterized protein</fullName>
    </submittedName>
</protein>
<comment type="caution">
    <text evidence="2">The sequence shown here is derived from an EMBL/GenBank/DDBJ whole genome shotgun (WGS) entry which is preliminary data.</text>
</comment>